<comment type="caution">
    <text evidence="2">The sequence shown here is derived from an EMBL/GenBank/DDBJ whole genome shotgun (WGS) entry which is preliminary data.</text>
</comment>
<feature type="transmembrane region" description="Helical" evidence="1">
    <location>
        <begin position="45"/>
        <end position="66"/>
    </location>
</feature>
<keyword evidence="3" id="KW-1185">Reference proteome</keyword>
<reference evidence="2 3" key="1">
    <citation type="submission" date="2023-12" db="EMBL/GenBank/DDBJ databases">
        <title>Baltic Sea Cyanobacteria.</title>
        <authorList>
            <person name="Delbaje E."/>
            <person name="Fewer D.P."/>
            <person name="Shishido T.K."/>
        </authorList>
    </citation>
    <scope>NUCLEOTIDE SEQUENCE [LARGE SCALE GENOMIC DNA]</scope>
    <source>
        <strain evidence="2 3">UHCC 0060</strain>
    </source>
</reference>
<dbReference type="EMBL" id="JAYGHK010000091">
    <property type="protein sequence ID" value="MEA5610345.1"/>
    <property type="molecule type" value="Genomic_DNA"/>
</dbReference>
<name>A0ABU5UZ60_NODSP</name>
<dbReference type="PROSITE" id="PS00409">
    <property type="entry name" value="PROKAR_NTER_METHYL"/>
    <property type="match status" value="1"/>
</dbReference>
<keyword evidence="1" id="KW-1133">Transmembrane helix</keyword>
<organism evidence="2 3">
    <name type="scientific">Nodularia spumigena UHCC 0060</name>
    <dbReference type="NCBI Taxonomy" id="3110300"/>
    <lineage>
        <taxon>Bacteria</taxon>
        <taxon>Bacillati</taxon>
        <taxon>Cyanobacteriota</taxon>
        <taxon>Cyanophyceae</taxon>
        <taxon>Nostocales</taxon>
        <taxon>Nodulariaceae</taxon>
        <taxon>Nodularia</taxon>
    </lineage>
</organism>
<dbReference type="Proteomes" id="UP001303285">
    <property type="component" value="Unassembled WGS sequence"/>
</dbReference>
<dbReference type="SUPFAM" id="SSF54523">
    <property type="entry name" value="Pili subunits"/>
    <property type="match status" value="1"/>
</dbReference>
<keyword evidence="1" id="KW-0472">Membrane</keyword>
<evidence type="ECO:0000313" key="3">
    <source>
        <dbReference type="Proteomes" id="UP001303285"/>
    </source>
</evidence>
<dbReference type="Gene3D" id="3.30.700.10">
    <property type="entry name" value="Glycoprotein, Type 4 Pilin"/>
    <property type="match status" value="1"/>
</dbReference>
<dbReference type="InterPro" id="IPR012902">
    <property type="entry name" value="N_methyl_site"/>
</dbReference>
<evidence type="ECO:0000313" key="2">
    <source>
        <dbReference type="EMBL" id="MEA5610345.1"/>
    </source>
</evidence>
<keyword evidence="1" id="KW-0812">Transmembrane</keyword>
<dbReference type="InterPro" id="IPR045584">
    <property type="entry name" value="Pilin-like"/>
</dbReference>
<dbReference type="NCBIfam" id="TIGR02532">
    <property type="entry name" value="IV_pilin_GFxxxE"/>
    <property type="match status" value="1"/>
</dbReference>
<dbReference type="Pfam" id="PF07963">
    <property type="entry name" value="N_methyl"/>
    <property type="match status" value="1"/>
</dbReference>
<evidence type="ECO:0000256" key="1">
    <source>
        <dbReference type="SAM" id="Phobius"/>
    </source>
</evidence>
<proteinExistence type="predicted"/>
<sequence length="236" mass="25465">MAADYIREKLNIKSFLLRGRNANKKLGVLAFQDNQQDAGFTLLEVIVVAIMVGILAAIAAPGWLGFVNRQRVNKGNDAVLSAIQQAQREAKNKKVNYSVSFKTDNNHIPQFAVYQVTTPLTNPLPWQNLIDGAGNKAKQIVLLTNLTATNQTATTGALNPNYDFLDTPKSITFDYIGSLPDADFGGVNGSGDAPGLKIAVVTRKAGTSASANDMKRCVIVKTLLGTMITHKDDQCD</sequence>
<protein>
    <submittedName>
        <fullName evidence="2">Type II secretion system protein</fullName>
    </submittedName>
</protein>
<dbReference type="RefSeq" id="WP_006195803.1">
    <property type="nucleotide sequence ID" value="NZ_JAYGHK010000091.1"/>
</dbReference>
<gene>
    <name evidence="2" type="ORF">VB695_20110</name>
</gene>
<accession>A0ABU5UZ60</accession>